<dbReference type="PANTHER" id="PTHR48430">
    <property type="entry name" value="PARTNER OF XRN-2 PROTEIN 1"/>
    <property type="match status" value="1"/>
</dbReference>
<evidence type="ECO:0000259" key="1">
    <source>
        <dbReference type="PROSITE" id="PS51827"/>
    </source>
</evidence>
<proteinExistence type="predicted"/>
<keyword evidence="3" id="KW-1185">Reference proteome</keyword>
<dbReference type="InParanoid" id="A0A482XHQ4"/>
<dbReference type="PROSITE" id="PS51827">
    <property type="entry name" value="XTBD"/>
    <property type="match status" value="1"/>
</dbReference>
<accession>A0A482XHQ4</accession>
<gene>
    <name evidence="2" type="ORF">LSTR_LSTR009955</name>
</gene>
<dbReference type="Pfam" id="PF11952">
    <property type="entry name" value="XTBD"/>
    <property type="match status" value="1"/>
</dbReference>
<sequence>MSFDTNWDVEKYKSEFDAEDHWNLRKSFLLAHKDKYPEEKLICLAQVFYNVEFLGCRYPEKTMKLVEELSKDIAAEHREEKKSKLQRTFVTASDAAGARVKGTKHIK</sequence>
<organism evidence="2 3">
    <name type="scientific">Laodelphax striatellus</name>
    <name type="common">Small brown planthopper</name>
    <name type="synonym">Delphax striatella</name>
    <dbReference type="NCBI Taxonomy" id="195883"/>
    <lineage>
        <taxon>Eukaryota</taxon>
        <taxon>Metazoa</taxon>
        <taxon>Ecdysozoa</taxon>
        <taxon>Arthropoda</taxon>
        <taxon>Hexapoda</taxon>
        <taxon>Insecta</taxon>
        <taxon>Pterygota</taxon>
        <taxon>Neoptera</taxon>
        <taxon>Paraneoptera</taxon>
        <taxon>Hemiptera</taxon>
        <taxon>Auchenorrhyncha</taxon>
        <taxon>Fulgoroidea</taxon>
        <taxon>Delphacidae</taxon>
        <taxon>Criomorphinae</taxon>
        <taxon>Laodelphax</taxon>
    </lineage>
</organism>
<dbReference type="OrthoDB" id="2359216at2759"/>
<dbReference type="STRING" id="195883.A0A482XHQ4"/>
<feature type="domain" description="XRN2-binding (XTBD)" evidence="1">
    <location>
        <begin position="9"/>
        <end position="93"/>
    </location>
</feature>
<name>A0A482XHQ4_LAOST</name>
<dbReference type="SMR" id="A0A482XHQ4"/>
<evidence type="ECO:0000313" key="3">
    <source>
        <dbReference type="Proteomes" id="UP000291343"/>
    </source>
</evidence>
<protein>
    <recommendedName>
        <fullName evidence="1">XRN2-binding (XTBD) domain-containing protein</fullName>
    </recommendedName>
</protein>
<dbReference type="Proteomes" id="UP000291343">
    <property type="component" value="Unassembled WGS sequence"/>
</dbReference>
<dbReference type="PANTHER" id="PTHR48430:SF1">
    <property type="entry name" value="PARTNER OF XRN-2 PROTEIN 1"/>
    <property type="match status" value="1"/>
</dbReference>
<dbReference type="InterPro" id="IPR021859">
    <property type="entry name" value="XTBD"/>
</dbReference>
<comment type="caution">
    <text evidence="2">The sequence shown here is derived from an EMBL/GenBank/DDBJ whole genome shotgun (WGS) entry which is preliminary data.</text>
</comment>
<dbReference type="EMBL" id="QKKF02009716">
    <property type="protein sequence ID" value="RZF45184.1"/>
    <property type="molecule type" value="Genomic_DNA"/>
</dbReference>
<dbReference type="AlphaFoldDB" id="A0A482XHQ4"/>
<reference evidence="2 3" key="1">
    <citation type="journal article" date="2017" name="Gigascience">
        <title>Genome sequence of the small brown planthopper, Laodelphax striatellus.</title>
        <authorList>
            <person name="Zhu J."/>
            <person name="Jiang F."/>
            <person name="Wang X."/>
            <person name="Yang P."/>
            <person name="Bao Y."/>
            <person name="Zhao W."/>
            <person name="Wang W."/>
            <person name="Lu H."/>
            <person name="Wang Q."/>
            <person name="Cui N."/>
            <person name="Li J."/>
            <person name="Chen X."/>
            <person name="Luo L."/>
            <person name="Yu J."/>
            <person name="Kang L."/>
            <person name="Cui F."/>
        </authorList>
    </citation>
    <scope>NUCLEOTIDE SEQUENCE [LARGE SCALE GENOMIC DNA]</scope>
    <source>
        <strain evidence="2">Lst14</strain>
    </source>
</reference>
<evidence type="ECO:0000313" key="2">
    <source>
        <dbReference type="EMBL" id="RZF45184.1"/>
    </source>
</evidence>